<proteinExistence type="predicted"/>
<dbReference type="Proteomes" id="UP001519460">
    <property type="component" value="Unassembled WGS sequence"/>
</dbReference>
<sequence>MRLGPGNLSVNTFVLSSSIRTCKRNWSMTRNLDVASESESRVHLPEARNPSTLTPLNTCNMKAVVSTFLRAG</sequence>
<evidence type="ECO:0000313" key="1">
    <source>
        <dbReference type="EMBL" id="KAK7448747.1"/>
    </source>
</evidence>
<feature type="non-terminal residue" evidence="1">
    <location>
        <position position="72"/>
    </location>
</feature>
<comment type="caution">
    <text evidence="1">The sequence shown here is derived from an EMBL/GenBank/DDBJ whole genome shotgun (WGS) entry which is preliminary data.</text>
</comment>
<dbReference type="AlphaFoldDB" id="A0ABD0J1C1"/>
<protein>
    <submittedName>
        <fullName evidence="1">Uncharacterized protein</fullName>
    </submittedName>
</protein>
<gene>
    <name evidence="1" type="ORF">BaRGS_00040071</name>
</gene>
<reference evidence="1 2" key="1">
    <citation type="journal article" date="2023" name="Sci. Data">
        <title>Genome assembly of the Korean intertidal mud-creeper Batillaria attramentaria.</title>
        <authorList>
            <person name="Patra A.K."/>
            <person name="Ho P.T."/>
            <person name="Jun S."/>
            <person name="Lee S.J."/>
            <person name="Kim Y."/>
            <person name="Won Y.J."/>
        </authorList>
    </citation>
    <scope>NUCLEOTIDE SEQUENCE [LARGE SCALE GENOMIC DNA]</scope>
    <source>
        <strain evidence="1">Wonlab-2016</strain>
    </source>
</reference>
<accession>A0ABD0J1C1</accession>
<name>A0ABD0J1C1_9CAEN</name>
<keyword evidence="2" id="KW-1185">Reference proteome</keyword>
<organism evidence="1 2">
    <name type="scientific">Batillaria attramentaria</name>
    <dbReference type="NCBI Taxonomy" id="370345"/>
    <lineage>
        <taxon>Eukaryota</taxon>
        <taxon>Metazoa</taxon>
        <taxon>Spiralia</taxon>
        <taxon>Lophotrochozoa</taxon>
        <taxon>Mollusca</taxon>
        <taxon>Gastropoda</taxon>
        <taxon>Caenogastropoda</taxon>
        <taxon>Sorbeoconcha</taxon>
        <taxon>Cerithioidea</taxon>
        <taxon>Batillariidae</taxon>
        <taxon>Batillaria</taxon>
    </lineage>
</organism>
<dbReference type="EMBL" id="JACVVK020000756">
    <property type="protein sequence ID" value="KAK7448747.1"/>
    <property type="molecule type" value="Genomic_DNA"/>
</dbReference>
<evidence type="ECO:0000313" key="2">
    <source>
        <dbReference type="Proteomes" id="UP001519460"/>
    </source>
</evidence>